<evidence type="ECO:0000313" key="1">
    <source>
        <dbReference type="EMBL" id="THC93658.1"/>
    </source>
</evidence>
<gene>
    <name evidence="1" type="ORF">EYZ11_006870</name>
</gene>
<keyword evidence="2" id="KW-1185">Reference proteome</keyword>
<dbReference type="VEuPathDB" id="FungiDB:EYZ11_006870"/>
<organism evidence="1 2">
    <name type="scientific">Aspergillus tanneri</name>
    <dbReference type="NCBI Taxonomy" id="1220188"/>
    <lineage>
        <taxon>Eukaryota</taxon>
        <taxon>Fungi</taxon>
        <taxon>Dikarya</taxon>
        <taxon>Ascomycota</taxon>
        <taxon>Pezizomycotina</taxon>
        <taxon>Eurotiomycetes</taxon>
        <taxon>Eurotiomycetidae</taxon>
        <taxon>Eurotiales</taxon>
        <taxon>Aspergillaceae</taxon>
        <taxon>Aspergillus</taxon>
        <taxon>Aspergillus subgen. Circumdati</taxon>
    </lineage>
</organism>
<comment type="caution">
    <text evidence="1">The sequence shown here is derived from an EMBL/GenBank/DDBJ whole genome shotgun (WGS) entry which is preliminary data.</text>
</comment>
<dbReference type="EMBL" id="SOSA01000252">
    <property type="protein sequence ID" value="THC93658.1"/>
    <property type="molecule type" value="Genomic_DNA"/>
</dbReference>
<protein>
    <submittedName>
        <fullName evidence="1">Uncharacterized protein</fullName>
    </submittedName>
</protein>
<evidence type="ECO:0000313" key="2">
    <source>
        <dbReference type="Proteomes" id="UP000308092"/>
    </source>
</evidence>
<dbReference type="STRING" id="1220188.A0A4S3JGV1"/>
<sequence length="213" mass="23421">MAGKANSGTDPILRKAIREEIRSCHQQYKPINREEIKARYLKKNPDLVNYINNIVDGSGSGEESSSFDVVDSASISDNENLDNVLLQEFKDDLYGNFDKRTSHGTPAVPPLEVQKHLLASSENKNNRMKDTIPTEHAVLVSPALESCGYSMPPQFALVGKIPQAVNAIPDPRIILNTNIPFSAFVCGVQGSGKSHTTSCMIGMFHIHMPMDKP</sequence>
<reference evidence="1 2" key="1">
    <citation type="submission" date="2019-03" db="EMBL/GenBank/DDBJ databases">
        <title>The genome sequence of a newly discovered highly antifungal drug resistant Aspergillus species, Aspergillus tanneri NIH 1004.</title>
        <authorList>
            <person name="Mounaud S."/>
            <person name="Singh I."/>
            <person name="Joardar V."/>
            <person name="Pakala S."/>
            <person name="Pakala S."/>
            <person name="Venepally P."/>
            <person name="Hoover J."/>
            <person name="Nierman W."/>
            <person name="Chung J."/>
            <person name="Losada L."/>
        </authorList>
    </citation>
    <scope>NUCLEOTIDE SEQUENCE [LARGE SCALE GENOMIC DNA]</scope>
    <source>
        <strain evidence="1 2">NIH1004</strain>
    </source>
</reference>
<dbReference type="Proteomes" id="UP000308092">
    <property type="component" value="Unassembled WGS sequence"/>
</dbReference>
<name>A0A4S3JGV1_9EURO</name>
<accession>A0A4S3JGV1</accession>
<dbReference type="AlphaFoldDB" id="A0A4S3JGV1"/>
<proteinExistence type="predicted"/>